<dbReference type="EMBL" id="LT934123">
    <property type="protein sequence ID" value="VAI79095.1"/>
    <property type="molecule type" value="Genomic_DNA"/>
</dbReference>
<protein>
    <recommendedName>
        <fullName evidence="6">Glycosyltransferase</fullName>
    </recommendedName>
</protein>
<dbReference type="Gramene" id="TRITD7Av1G227470.1">
    <property type="protein sequence ID" value="TRITD7Av1G227470.1"/>
    <property type="gene ID" value="TRITD7Av1G227470"/>
</dbReference>
<dbReference type="AlphaFoldDB" id="A0A9R0ZJZ9"/>
<comment type="similarity">
    <text evidence="1 3">Belongs to the UDP-glycosyltransferase family.</text>
</comment>
<proteinExistence type="inferred from homology"/>
<dbReference type="PANTHER" id="PTHR48045">
    <property type="entry name" value="UDP-GLYCOSYLTRANSFERASE 72B1"/>
    <property type="match status" value="1"/>
</dbReference>
<dbReference type="SUPFAM" id="SSF53756">
    <property type="entry name" value="UDP-Glycosyltransferase/glycogen phosphorylase"/>
    <property type="match status" value="1"/>
</dbReference>
<evidence type="ECO:0000313" key="4">
    <source>
        <dbReference type="EMBL" id="VAI79095.1"/>
    </source>
</evidence>
<keyword evidence="3" id="KW-0328">Glycosyltransferase</keyword>
<name>A0A9R0ZJZ9_TRITD</name>
<dbReference type="CDD" id="cd03784">
    <property type="entry name" value="GT1_Gtf-like"/>
    <property type="match status" value="1"/>
</dbReference>
<evidence type="ECO:0000256" key="1">
    <source>
        <dbReference type="ARBA" id="ARBA00009995"/>
    </source>
</evidence>
<accession>A0A9R0ZJZ9</accession>
<dbReference type="Proteomes" id="UP000324705">
    <property type="component" value="Chromosome 7A"/>
</dbReference>
<dbReference type="Pfam" id="PF00201">
    <property type="entry name" value="UDPGT"/>
    <property type="match status" value="1"/>
</dbReference>
<gene>
    <name evidence="4" type="ORF">TRITD_7Av1G227470</name>
</gene>
<dbReference type="GO" id="GO:0008194">
    <property type="term" value="F:UDP-glycosyltransferase activity"/>
    <property type="evidence" value="ECO:0007669"/>
    <property type="project" value="InterPro"/>
</dbReference>
<dbReference type="InterPro" id="IPR002213">
    <property type="entry name" value="UDP_glucos_trans"/>
</dbReference>
<evidence type="ECO:0008006" key="6">
    <source>
        <dbReference type="Google" id="ProtNLM"/>
    </source>
</evidence>
<keyword evidence="5" id="KW-1185">Reference proteome</keyword>
<evidence type="ECO:0000256" key="3">
    <source>
        <dbReference type="RuleBase" id="RU003718"/>
    </source>
</evidence>
<keyword evidence="2 3" id="KW-0808">Transferase</keyword>
<evidence type="ECO:0000256" key="2">
    <source>
        <dbReference type="ARBA" id="ARBA00022679"/>
    </source>
</evidence>
<organism evidence="4 5">
    <name type="scientific">Triticum turgidum subsp. durum</name>
    <name type="common">Durum wheat</name>
    <name type="synonym">Triticum durum</name>
    <dbReference type="NCBI Taxonomy" id="4567"/>
    <lineage>
        <taxon>Eukaryota</taxon>
        <taxon>Viridiplantae</taxon>
        <taxon>Streptophyta</taxon>
        <taxon>Embryophyta</taxon>
        <taxon>Tracheophyta</taxon>
        <taxon>Spermatophyta</taxon>
        <taxon>Magnoliopsida</taxon>
        <taxon>Liliopsida</taxon>
        <taxon>Poales</taxon>
        <taxon>Poaceae</taxon>
        <taxon>BOP clade</taxon>
        <taxon>Pooideae</taxon>
        <taxon>Triticodae</taxon>
        <taxon>Triticeae</taxon>
        <taxon>Triticinae</taxon>
        <taxon>Triticum</taxon>
    </lineage>
</organism>
<sequence length="314" mass="34265">MASILKILSGTCCRASEGHDHLHPGGAGDRAARAHVVPAGDERHQRGAPHHLQGVRAGARRRLRPVQHRGGAGAVHHRRAPRREALLRRGPHPPRRLRPQRRRHLHVGRVRLLPLAGRAAGGVRALHLLRQLRARHQAGAARDRRGSPGQRREVPVVMRPGIVSSDDPDPLPEGFAAASAGRGLVVPWCCQVEVLSHAAVGGFLTHCGWNSVLESVWAGVPMLCFPLLTDQITNRRLVVREWRVGVTIGDRGAVFADEVKARIERVMSGKEGEELREAVKNVRTTLEAAAAHGGSSQRSFDEFVDELTRRCGGC</sequence>
<dbReference type="Gene3D" id="3.40.50.2000">
    <property type="entry name" value="Glycogen Phosphorylase B"/>
    <property type="match status" value="2"/>
</dbReference>
<dbReference type="PANTHER" id="PTHR48045:SF39">
    <property type="entry name" value="UDP-GLYCOSYLTRANSFERASE 86A1-LIKE"/>
    <property type="match status" value="1"/>
</dbReference>
<dbReference type="PROSITE" id="PS00375">
    <property type="entry name" value="UDPGT"/>
    <property type="match status" value="1"/>
</dbReference>
<dbReference type="InterPro" id="IPR035595">
    <property type="entry name" value="UDP_glycos_trans_CS"/>
</dbReference>
<reference evidence="4 5" key="1">
    <citation type="submission" date="2017-09" db="EMBL/GenBank/DDBJ databases">
        <authorList>
            <consortium name="International Durum Wheat Genome Sequencing Consortium (IDWGSC)"/>
            <person name="Milanesi L."/>
        </authorList>
    </citation>
    <scope>NUCLEOTIDE SEQUENCE [LARGE SCALE GENOMIC DNA]</scope>
    <source>
        <strain evidence="5">cv. Svevo</strain>
    </source>
</reference>
<evidence type="ECO:0000313" key="5">
    <source>
        <dbReference type="Proteomes" id="UP000324705"/>
    </source>
</evidence>